<evidence type="ECO:0000256" key="1">
    <source>
        <dbReference type="SAM" id="MobiDB-lite"/>
    </source>
</evidence>
<protein>
    <submittedName>
        <fullName evidence="3">Uncharacterized protein LOC106006760</fullName>
    </submittedName>
</protein>
<dbReference type="GeneID" id="106006760"/>
<organism evidence="2 3">
    <name type="scientific">Mustela putorius furo</name>
    <name type="common">European domestic ferret</name>
    <name type="synonym">Mustela furo</name>
    <dbReference type="NCBI Taxonomy" id="9669"/>
    <lineage>
        <taxon>Eukaryota</taxon>
        <taxon>Metazoa</taxon>
        <taxon>Chordata</taxon>
        <taxon>Craniata</taxon>
        <taxon>Vertebrata</taxon>
        <taxon>Euteleostomi</taxon>
        <taxon>Mammalia</taxon>
        <taxon>Eutheria</taxon>
        <taxon>Laurasiatheria</taxon>
        <taxon>Carnivora</taxon>
        <taxon>Caniformia</taxon>
        <taxon>Musteloidea</taxon>
        <taxon>Mustelidae</taxon>
        <taxon>Mustelinae</taxon>
        <taxon>Mustela</taxon>
    </lineage>
</organism>
<evidence type="ECO:0000313" key="2">
    <source>
        <dbReference type="Proteomes" id="UP000000715"/>
    </source>
</evidence>
<keyword evidence="2" id="KW-1185">Reference proteome</keyword>
<accession>A0A8U0RGQ0</accession>
<dbReference type="AlphaFoldDB" id="A0A8U0RGQ0"/>
<proteinExistence type="predicted"/>
<gene>
    <name evidence="3" type="primary">LOC106006760</name>
</gene>
<dbReference type="OrthoDB" id="10637970at2759"/>
<dbReference type="RefSeq" id="XP_044924217.1">
    <property type="nucleotide sequence ID" value="XM_045068282.1"/>
</dbReference>
<sequence length="270" mass="29158">MHWLHKHVQYIESFSTAVWYEAVYASEVCSELLGGMCSSCSERAVSKEPDKLGSNLKLSSLRQAMKSSCTRPPEATHPPTPSFGAPRNLGEQPLLGHPRRTRAAFPPSPAARGPRGGGGLRRRKPVQAVPTALGEPARIARGALRGPEGRVLEEGRPEPQSGNANSALRPGPSLEGNGSPFVSRRRTHQPAHRPEEPRVHGRASNRHPPLSLKLTAPASPRVCLTTTWSPGLASLSLGLVPSITACTRPWMQVIQSSRKDCTQESHLAKN</sequence>
<feature type="compositionally biased region" description="Basic and acidic residues" evidence="1">
    <location>
        <begin position="147"/>
        <end position="157"/>
    </location>
</feature>
<evidence type="ECO:0000313" key="3">
    <source>
        <dbReference type="RefSeq" id="XP_044924217.1"/>
    </source>
</evidence>
<reference evidence="3" key="1">
    <citation type="submission" date="2025-08" db="UniProtKB">
        <authorList>
            <consortium name="RefSeq"/>
        </authorList>
    </citation>
    <scope>IDENTIFICATION</scope>
    <source>
        <tissue evidence="3">Brain</tissue>
    </source>
</reference>
<feature type="region of interest" description="Disordered" evidence="1">
    <location>
        <begin position="64"/>
        <end position="214"/>
    </location>
</feature>
<name>A0A8U0RGQ0_MUSPF</name>
<dbReference type="Proteomes" id="UP000000715">
    <property type="component" value="Unplaced"/>
</dbReference>